<evidence type="ECO:0000256" key="6">
    <source>
        <dbReference type="ARBA" id="ARBA00079393"/>
    </source>
</evidence>
<comment type="similarity">
    <text evidence="1">Belongs to the pseudouridine synthase Pus10 family.</text>
</comment>
<evidence type="ECO:0000259" key="9">
    <source>
        <dbReference type="Pfam" id="PF21237"/>
    </source>
</evidence>
<reference evidence="12" key="1">
    <citation type="journal article" date="2010" name="Nature">
        <title>The Amphimedon queenslandica genome and the evolution of animal complexity.</title>
        <authorList>
            <person name="Srivastava M."/>
            <person name="Simakov O."/>
            <person name="Chapman J."/>
            <person name="Fahey B."/>
            <person name="Gauthier M.E."/>
            <person name="Mitros T."/>
            <person name="Richards G.S."/>
            <person name="Conaco C."/>
            <person name="Dacre M."/>
            <person name="Hellsten U."/>
            <person name="Larroux C."/>
            <person name="Putnam N.H."/>
            <person name="Stanke M."/>
            <person name="Adamska M."/>
            <person name="Darling A."/>
            <person name="Degnan S.M."/>
            <person name="Oakley T.H."/>
            <person name="Plachetzki D.C."/>
            <person name="Zhai Y."/>
            <person name="Adamski M."/>
            <person name="Calcino A."/>
            <person name="Cummins S.F."/>
            <person name="Goodstein D.M."/>
            <person name="Harris C."/>
            <person name="Jackson D.J."/>
            <person name="Leys S.P."/>
            <person name="Shu S."/>
            <person name="Woodcroft B.J."/>
            <person name="Vervoort M."/>
            <person name="Kosik K.S."/>
            <person name="Manning G."/>
            <person name="Degnan B.M."/>
            <person name="Rokhsar D.S."/>
        </authorList>
    </citation>
    <scope>NUCLEOTIDE SEQUENCE [LARGE SCALE GENOMIC DNA]</scope>
</reference>
<dbReference type="AlphaFoldDB" id="A0A1X7TUV9"/>
<dbReference type="EnsemblMetazoa" id="XM_003389743.3">
    <property type="protein sequence ID" value="XP_003389791.1"/>
    <property type="gene ID" value="LOC100640428"/>
</dbReference>
<accession>A0A1X7TUV9</accession>
<evidence type="ECO:0000259" key="10">
    <source>
        <dbReference type="Pfam" id="PF21238"/>
    </source>
</evidence>
<dbReference type="FunCoup" id="A0A1X7TUV9">
    <property type="interactions" value="503"/>
</dbReference>
<dbReference type="PANTHER" id="PTHR21568:SF0">
    <property type="entry name" value="TRNA PSEUDOURIDINE SYNTHASE PUS10"/>
    <property type="match status" value="1"/>
</dbReference>
<dbReference type="FunFam" id="3.30.70.2510:FF:000001">
    <property type="entry name" value="tRNA pseudouridine synthase Pus10"/>
    <property type="match status" value="1"/>
</dbReference>
<evidence type="ECO:0000256" key="2">
    <source>
        <dbReference type="ARBA" id="ARBA00012787"/>
    </source>
</evidence>
<dbReference type="STRING" id="400682.A0A1X7TUV9"/>
<name>A0A1X7TUV9_AMPQE</name>
<evidence type="ECO:0000256" key="3">
    <source>
        <dbReference type="ARBA" id="ARBA00022694"/>
    </source>
</evidence>
<dbReference type="Pfam" id="PF21237">
    <property type="entry name" value="Pus10_N_euk"/>
    <property type="match status" value="1"/>
</dbReference>
<keyword evidence="3" id="KW-0819">tRNA processing</keyword>
<gene>
    <name evidence="11" type="primary">100640428</name>
</gene>
<organism evidence="11">
    <name type="scientific">Amphimedon queenslandica</name>
    <name type="common">Sponge</name>
    <dbReference type="NCBI Taxonomy" id="400682"/>
    <lineage>
        <taxon>Eukaryota</taxon>
        <taxon>Metazoa</taxon>
        <taxon>Porifera</taxon>
        <taxon>Demospongiae</taxon>
        <taxon>Heteroscleromorpha</taxon>
        <taxon>Haplosclerida</taxon>
        <taxon>Niphatidae</taxon>
        <taxon>Amphimedon</taxon>
    </lineage>
</organism>
<evidence type="ECO:0000256" key="7">
    <source>
        <dbReference type="ARBA" id="ARBA00083669"/>
    </source>
</evidence>
<dbReference type="FunFam" id="3.30.70.3190:FF:000001">
    <property type="entry name" value="tRNA pseudouridine synthase Pus10"/>
    <property type="match status" value="1"/>
</dbReference>
<dbReference type="InParanoid" id="A0A1X7TUV9"/>
<dbReference type="Proteomes" id="UP000007879">
    <property type="component" value="Unassembled WGS sequence"/>
</dbReference>
<feature type="compositionally biased region" description="Basic and acidic residues" evidence="8">
    <location>
        <begin position="37"/>
        <end position="47"/>
    </location>
</feature>
<feature type="domain" description="Pus10 N-terminal eukaryotes" evidence="9">
    <location>
        <begin position="66"/>
        <end position="218"/>
    </location>
</feature>
<evidence type="ECO:0000256" key="4">
    <source>
        <dbReference type="ARBA" id="ARBA00023235"/>
    </source>
</evidence>
<dbReference type="Gene3D" id="3.30.70.3190">
    <property type="match status" value="1"/>
</dbReference>
<dbReference type="InterPro" id="IPR048741">
    <property type="entry name" value="Pus10-like_C"/>
</dbReference>
<dbReference type="OMA" id="TYQAICC"/>
<feature type="domain" description="Pus10-like C-terminal" evidence="10">
    <location>
        <begin position="240"/>
        <end position="469"/>
    </location>
</feature>
<reference evidence="11" key="2">
    <citation type="submission" date="2017-05" db="UniProtKB">
        <authorList>
            <consortium name="EnsemblMetazoa"/>
        </authorList>
    </citation>
    <scope>IDENTIFICATION</scope>
</reference>
<dbReference type="InterPro" id="IPR039894">
    <property type="entry name" value="Pus10-like"/>
</dbReference>
<protein>
    <recommendedName>
        <fullName evidence="2">tRNA pseudouridine(55) synthase</fullName>
        <ecNumber evidence="2">5.4.99.25</ecNumber>
    </recommendedName>
    <alternativeName>
        <fullName evidence="7">tRNA pseudouridine 55 synthase</fullName>
    </alternativeName>
    <alternativeName>
        <fullName evidence="5">tRNA pseudouridylate synthase</fullName>
    </alternativeName>
    <alternativeName>
        <fullName evidence="6">tRNA-uridine isomerase</fullName>
    </alternativeName>
</protein>
<dbReference type="Gene3D" id="3.30.70.2510">
    <property type="match status" value="1"/>
</dbReference>
<evidence type="ECO:0000256" key="8">
    <source>
        <dbReference type="SAM" id="MobiDB-lite"/>
    </source>
</evidence>
<keyword evidence="4" id="KW-0413">Isomerase</keyword>
<evidence type="ECO:0000256" key="5">
    <source>
        <dbReference type="ARBA" id="ARBA00075270"/>
    </source>
</evidence>
<dbReference type="OrthoDB" id="271937at2759"/>
<dbReference type="InterPro" id="IPR048742">
    <property type="entry name" value="Pus10_N_euk"/>
</dbReference>
<dbReference type="EC" id="5.4.99.25" evidence="2"/>
<dbReference type="NCBIfam" id="TIGR01213">
    <property type="entry name" value="pseudo_Pus10arc"/>
    <property type="match status" value="1"/>
</dbReference>
<keyword evidence="12" id="KW-1185">Reference proteome</keyword>
<dbReference type="Pfam" id="PF21238">
    <property type="entry name" value="Pus10_C"/>
    <property type="match status" value="1"/>
</dbReference>
<sequence>MADQLKRILCSTCASTLLRKEATESDRQSSPSFLTRPVEDKDKEQPSKRPKYSSPPDSPPPPPPVCQYCTGLLYDSVQSDIVSKVVDELKGEDYVGLTSFQLCISLPQSLLLHQKLTELKLCSKLPQYSNAFKDSLKFKLAKELSLRLGLSSEIDSPFKISLLFTHLQTEEAYVPFLKERGCTKVTKLRKQSKITYTHDIVNKSVDGLNDKELDKYFPDSLPHLSTLTSVTVQLYHKPVFIGGRYNKYSRTLPQSPWVIDGVKKSESSIQEMLTGETERIFRPDTIKFSSSGREDIDVRMLGTGRPFMLELVNPRLLEYEEEQQELQEAINSSTDEISVRELKMVDKKTSSILKTGEEEKEKLYSSLIWTSQSITPQDLVFLNEVSNLTISQKTPIRVLHRRSLATRQRLIYSLKAKWIDSHHFQLDLSTQAGTYIKEFVHGDLGRTTPNLCGMMEGRVDIIALDVMEIKLKWPL</sequence>
<dbReference type="SUPFAM" id="SSF55120">
    <property type="entry name" value="Pseudouridine synthase"/>
    <property type="match status" value="1"/>
</dbReference>
<dbReference type="GO" id="GO:0160148">
    <property type="term" value="F:tRNA pseudouridine(55) synthase activity"/>
    <property type="evidence" value="ECO:0007669"/>
    <property type="project" value="UniProtKB-EC"/>
</dbReference>
<dbReference type="PANTHER" id="PTHR21568">
    <property type="entry name" value="TRNA PSEUDOURIDINE SYNTHASE PUS10"/>
    <property type="match status" value="1"/>
</dbReference>
<dbReference type="InterPro" id="IPR020103">
    <property type="entry name" value="PsdUridine_synth_cat_dom_sf"/>
</dbReference>
<proteinExistence type="inferred from homology"/>
<evidence type="ECO:0000313" key="11">
    <source>
        <dbReference type="EnsemblMetazoa" id="Aqu2.1.18680_001"/>
    </source>
</evidence>
<evidence type="ECO:0000256" key="1">
    <source>
        <dbReference type="ARBA" id="ARBA00009652"/>
    </source>
</evidence>
<evidence type="ECO:0000313" key="12">
    <source>
        <dbReference type="Proteomes" id="UP000007879"/>
    </source>
</evidence>
<dbReference type="KEGG" id="aqu:100640428"/>
<dbReference type="eggNOG" id="KOG2364">
    <property type="taxonomic scope" value="Eukaryota"/>
</dbReference>
<dbReference type="GO" id="GO:0031119">
    <property type="term" value="P:tRNA pseudouridine synthesis"/>
    <property type="evidence" value="ECO:0007669"/>
    <property type="project" value="TreeGrafter"/>
</dbReference>
<dbReference type="EnsemblMetazoa" id="Aqu2.1.18680_001">
    <property type="protein sequence ID" value="Aqu2.1.18680_001"/>
    <property type="gene ID" value="Aqu2.1.18680"/>
</dbReference>
<feature type="region of interest" description="Disordered" evidence="8">
    <location>
        <begin position="20"/>
        <end position="62"/>
    </location>
</feature>
<dbReference type="GO" id="GO:0003723">
    <property type="term" value="F:RNA binding"/>
    <property type="evidence" value="ECO:0007669"/>
    <property type="project" value="InterPro"/>
</dbReference>